<feature type="region of interest" description="Disordered" evidence="1">
    <location>
        <begin position="608"/>
        <end position="632"/>
    </location>
</feature>
<feature type="compositionally biased region" description="Polar residues" evidence="1">
    <location>
        <begin position="617"/>
        <end position="631"/>
    </location>
</feature>
<accession>F0WDY7</accession>
<dbReference type="InterPro" id="IPR011992">
    <property type="entry name" value="EF-hand-dom_pair"/>
</dbReference>
<protein>
    <submittedName>
        <fullName evidence="3">Uncharacterized protein AlNc14C70G4855</fullName>
    </submittedName>
</protein>
<dbReference type="HOGENOM" id="CLU_265233_0_0_1"/>
<reference evidence="3" key="1">
    <citation type="journal article" date="2011" name="PLoS Biol.">
        <title>Gene gain and loss during evolution of obligate parasitism in the white rust pathogen of Arabidopsis thaliana.</title>
        <authorList>
            <person name="Kemen E."/>
            <person name="Gardiner A."/>
            <person name="Schultz-Larsen T."/>
            <person name="Kemen A.C."/>
            <person name="Balmuth A.L."/>
            <person name="Robert-Seilaniantz A."/>
            <person name="Bailey K."/>
            <person name="Holub E."/>
            <person name="Studholme D.J."/>
            <person name="Maclean D."/>
            <person name="Jones J.D."/>
        </authorList>
    </citation>
    <scope>NUCLEOTIDE SEQUENCE</scope>
</reference>
<name>F0WDY7_9STRA</name>
<evidence type="ECO:0000256" key="1">
    <source>
        <dbReference type="SAM" id="MobiDB-lite"/>
    </source>
</evidence>
<evidence type="ECO:0000313" key="3">
    <source>
        <dbReference type="EMBL" id="CCA19415.1"/>
    </source>
</evidence>
<dbReference type="Gene3D" id="1.10.238.10">
    <property type="entry name" value="EF-hand"/>
    <property type="match status" value="1"/>
</dbReference>
<feature type="compositionally biased region" description="Basic and acidic residues" evidence="1">
    <location>
        <begin position="816"/>
        <end position="828"/>
    </location>
</feature>
<feature type="domain" description="EF-hand" evidence="2">
    <location>
        <begin position="222"/>
        <end position="257"/>
    </location>
</feature>
<dbReference type="AlphaFoldDB" id="F0WDY7"/>
<organism evidence="3">
    <name type="scientific">Albugo laibachii Nc14</name>
    <dbReference type="NCBI Taxonomy" id="890382"/>
    <lineage>
        <taxon>Eukaryota</taxon>
        <taxon>Sar</taxon>
        <taxon>Stramenopiles</taxon>
        <taxon>Oomycota</taxon>
        <taxon>Peronosporomycetes</taxon>
        <taxon>Albuginales</taxon>
        <taxon>Albuginaceae</taxon>
        <taxon>Albugo</taxon>
    </lineage>
</organism>
<dbReference type="InterPro" id="IPR002048">
    <property type="entry name" value="EF_hand_dom"/>
</dbReference>
<feature type="compositionally biased region" description="Low complexity" evidence="1">
    <location>
        <begin position="1136"/>
        <end position="1160"/>
    </location>
</feature>
<feature type="compositionally biased region" description="Polar residues" evidence="1">
    <location>
        <begin position="805"/>
        <end position="815"/>
    </location>
</feature>
<reference evidence="3" key="2">
    <citation type="submission" date="2011-02" db="EMBL/GenBank/DDBJ databases">
        <authorList>
            <person name="MacLean D."/>
        </authorList>
    </citation>
    <scope>NUCLEOTIDE SEQUENCE</scope>
</reference>
<gene>
    <name evidence="3" type="primary">AlNc14C70G4855</name>
    <name evidence="3" type="ORF">ALNC14_055580</name>
</gene>
<feature type="region of interest" description="Disordered" evidence="1">
    <location>
        <begin position="773"/>
        <end position="828"/>
    </location>
</feature>
<feature type="region of interest" description="Disordered" evidence="1">
    <location>
        <begin position="1118"/>
        <end position="1160"/>
    </location>
</feature>
<feature type="compositionally biased region" description="Polar residues" evidence="1">
    <location>
        <begin position="776"/>
        <end position="798"/>
    </location>
</feature>
<dbReference type="EMBL" id="FR824115">
    <property type="protein sequence ID" value="CCA19415.1"/>
    <property type="molecule type" value="Genomic_DNA"/>
</dbReference>
<dbReference type="SUPFAM" id="SSF47473">
    <property type="entry name" value="EF-hand"/>
    <property type="match status" value="1"/>
</dbReference>
<dbReference type="PROSITE" id="PS50222">
    <property type="entry name" value="EF_HAND_2"/>
    <property type="match status" value="1"/>
</dbReference>
<sequence>MATGVGTRQHLDLDRMNAPDSQRFYSLVNNRQALSYFEDEIYRFQRSSFSPSSLLRRFSLNGDGQLDMREFILAMKRLEIIVDDEREMGTIPASAGGREMFLLFCPTSSRKLGELLVFMQSFESGELTLFWVDIDFFCRIMKEWYSKLMQLRQQQGSSMISKPSSPKNTARSPVFTPYAVENPNQTVPDSFGDLFNDENVYSKDTMSEATTLWKRIRGALVQNLDKLSQLFFRMDVTCCGSISLDEFELALSHIGVHLTANDLNKFYAALSSKFKDFSSHFSSINENQSAQRFGIRYATLLSAILGQHTTQQNTITNGTITSRPITPDSNRLLHSNMALKSTTRLWDVLQKSLERLEPILMRYIRTSQCSVSADTFRDCLLRSGVALSNSDYAGLRVLLLPFTDVHDCIVMQRLLHALKYQENYEDAELIATGIRGTAPLRTGKKTIFKSESPFSTTPIAAGKTNEERNAAATRTLVKLCDENRWKDDVQKSMEGYDSTGKQQRNETVDGDRAEYTLEKRILARLDQLQKQMNYLNCTVETIFPGDRFGRISSGQLRQSLVQVNMQARHSEIETLFWSLDPKGHGFIMNHDLYNHLHDIASSKQSRFGGKQEHHMENTQNQTKCTNSNPSHGNVPHLSISTSVVPKGRQIDRAVQKVLEELVQKFSDVVQRCYELHNLEGNQGPARVTKNILLRIIYDLGILGSPSDLEAAVSAILENNHLEQTENNSQGIDLQHFESRLNLLTSDLLSPRNRRNHCSTTSVLLAPMEDQGWRIGSSVQPGHHTGSQSTNNRGKNISQTRRRMNQSHPATRSTIEITERDPDGREDNQDTFNVERHLEAPLSGYCRQRTGLLAIISIIQDILERRAELKSIMNYHRNTGVNGDIPVEDLAEIFVSSRLGLNFSTASTSGISVQDFLRLLFSPEEGASQQQESYESIEFLELLRRLSSLYSRLTKEQGAHIYKSRGKENDFELPMQSTSQPSPETDYKRSALYGSILQKLRSNKCQLRDLLFPSRHSTNGLTYEQKQSAAILLRHQFKAVAATSQGVISLPYGDYESICTLSNLRNICYRLGLDLTSQELELVMKEVDSEQSGYFSSLSLLYFFFGVVESAGHVQDSQEGSKFSSLDRVKSTADNCRPGSSHSNSSRKSTSRSVASSLHND</sequence>
<dbReference type="GO" id="GO:0005509">
    <property type="term" value="F:calcium ion binding"/>
    <property type="evidence" value="ECO:0007669"/>
    <property type="project" value="InterPro"/>
</dbReference>
<evidence type="ECO:0000259" key="2">
    <source>
        <dbReference type="PROSITE" id="PS50222"/>
    </source>
</evidence>
<proteinExistence type="predicted"/>